<comment type="caution">
    <text evidence="2">The sequence shown here is derived from an EMBL/GenBank/DDBJ whole genome shotgun (WGS) entry which is preliminary data.</text>
</comment>
<dbReference type="InterPro" id="IPR033587">
    <property type="entry name" value="M1AP"/>
</dbReference>
<dbReference type="GO" id="GO:0007127">
    <property type="term" value="P:meiosis I"/>
    <property type="evidence" value="ECO:0007669"/>
    <property type="project" value="InterPro"/>
</dbReference>
<protein>
    <recommendedName>
        <fullName evidence="4">Meiosis 1 arrest protein</fullName>
    </recommendedName>
</protein>
<dbReference type="PANTHER" id="PTHR28642">
    <property type="entry name" value="MEIOSIS 1 ARREST PROTEIN"/>
    <property type="match status" value="1"/>
</dbReference>
<evidence type="ECO:0000313" key="2">
    <source>
        <dbReference type="EMBL" id="CAH3104454.1"/>
    </source>
</evidence>
<organism evidence="2 3">
    <name type="scientific">Pocillopora meandrina</name>
    <dbReference type="NCBI Taxonomy" id="46732"/>
    <lineage>
        <taxon>Eukaryota</taxon>
        <taxon>Metazoa</taxon>
        <taxon>Cnidaria</taxon>
        <taxon>Anthozoa</taxon>
        <taxon>Hexacorallia</taxon>
        <taxon>Scleractinia</taxon>
        <taxon>Astrocoeniina</taxon>
        <taxon>Pocilloporidae</taxon>
        <taxon>Pocillopora</taxon>
    </lineage>
</organism>
<accession>A0AAU9W834</accession>
<dbReference type="Proteomes" id="UP001159428">
    <property type="component" value="Unassembled WGS sequence"/>
</dbReference>
<feature type="region of interest" description="Disordered" evidence="1">
    <location>
        <begin position="180"/>
        <end position="202"/>
    </location>
</feature>
<feature type="region of interest" description="Disordered" evidence="1">
    <location>
        <begin position="474"/>
        <end position="513"/>
    </location>
</feature>
<evidence type="ECO:0008006" key="4">
    <source>
        <dbReference type="Google" id="ProtNLM"/>
    </source>
</evidence>
<dbReference type="PANTHER" id="PTHR28642:SF1">
    <property type="entry name" value="MEIOSIS 1 ARREST PROTEIN"/>
    <property type="match status" value="1"/>
</dbReference>
<dbReference type="AlphaFoldDB" id="A0AAU9W834"/>
<gene>
    <name evidence="2" type="ORF">PMEA_00034736</name>
</gene>
<sequence>MNKTTEKQGNRTAFIRQPARVLLVDYSTPFDADTCEYLHDTLVNFFSLVTHLSGPCRTPFFGLIALTSPIENLFNLQHVRGNFPKLHTAFKELNNIARDVSSRISSDVIIQGLKEAITQFKRQSQSLRQMSTSNCQLEITFLTCRAATSVVRHIEAFFKDIELESIKKIQVVIVRSSEELNRKEGGTPSESSSLSDGDESELSDGGLVDVVSLGKDVLSFENFFKIWLLDSSTDQEHLRIILPSAFTQDSEGDHSQDNVTETSLTLKCDLHECLLDPFHLPYQSHLTVCAESANVTSKGVAITKPHVLNYPVHNLTAMKLVNTEAVCESVPYIVRPTVCWKLDWEELESNRQHFYALCSVLKERGLSLLAKTTGPTVALRCHQMAITSSSPQGHFLFLPFDNSLLLKSIAVKELMLPSIVQSSAEKPCDNALSVVASCLDQIEVYDSYNPLLVQSNLYKCLIAQSIKSNSVSKSVKRRFQAPQKSQASKQEGRSNQSVANQQSKRTTSRAQMQQVVFTAPNETVSNTSQNEFRSAAAVFSSSKRFRSNSAANLYNSNPPAFPDDL</sequence>
<evidence type="ECO:0000256" key="1">
    <source>
        <dbReference type="SAM" id="MobiDB-lite"/>
    </source>
</evidence>
<name>A0AAU9W834_9CNID</name>
<dbReference type="EMBL" id="CALNXJ010000009">
    <property type="protein sequence ID" value="CAH3104454.1"/>
    <property type="molecule type" value="Genomic_DNA"/>
</dbReference>
<dbReference type="GO" id="GO:0051308">
    <property type="term" value="P:male meiosis chromosome separation"/>
    <property type="evidence" value="ECO:0007669"/>
    <property type="project" value="TreeGrafter"/>
</dbReference>
<feature type="compositionally biased region" description="Polar residues" evidence="1">
    <location>
        <begin position="482"/>
        <end position="513"/>
    </location>
</feature>
<proteinExistence type="predicted"/>
<reference evidence="2 3" key="1">
    <citation type="submission" date="2022-05" db="EMBL/GenBank/DDBJ databases">
        <authorList>
            <consortium name="Genoscope - CEA"/>
            <person name="William W."/>
        </authorList>
    </citation>
    <scope>NUCLEOTIDE SEQUENCE [LARGE SCALE GENOMIC DNA]</scope>
</reference>
<keyword evidence="3" id="KW-1185">Reference proteome</keyword>
<dbReference type="GO" id="GO:0007283">
    <property type="term" value="P:spermatogenesis"/>
    <property type="evidence" value="ECO:0007669"/>
    <property type="project" value="InterPro"/>
</dbReference>
<evidence type="ECO:0000313" key="3">
    <source>
        <dbReference type="Proteomes" id="UP001159428"/>
    </source>
</evidence>